<keyword evidence="4" id="KW-1185">Reference proteome</keyword>
<keyword evidence="2" id="KW-0472">Membrane</keyword>
<name>A0A319FAW9_ASPSB</name>
<accession>A0A319FAW9</accession>
<dbReference type="OrthoDB" id="2968825at2759"/>
<dbReference type="EMBL" id="KZ826383">
    <property type="protein sequence ID" value="PYI03193.1"/>
    <property type="molecule type" value="Genomic_DNA"/>
</dbReference>
<keyword evidence="2" id="KW-0812">Transmembrane</keyword>
<evidence type="ECO:0000256" key="1">
    <source>
        <dbReference type="SAM" id="MobiDB-lite"/>
    </source>
</evidence>
<feature type="region of interest" description="Disordered" evidence="1">
    <location>
        <begin position="234"/>
        <end position="262"/>
    </location>
</feature>
<keyword evidence="2" id="KW-1133">Transmembrane helix</keyword>
<evidence type="ECO:0000313" key="3">
    <source>
        <dbReference type="EMBL" id="PYI03193.1"/>
    </source>
</evidence>
<proteinExistence type="predicted"/>
<feature type="transmembrane region" description="Helical" evidence="2">
    <location>
        <begin position="12"/>
        <end position="35"/>
    </location>
</feature>
<dbReference type="VEuPathDB" id="FungiDB:BO78DRAFT_399962"/>
<dbReference type="Proteomes" id="UP000248423">
    <property type="component" value="Unassembled WGS sequence"/>
</dbReference>
<evidence type="ECO:0000313" key="4">
    <source>
        <dbReference type="Proteomes" id="UP000248423"/>
    </source>
</evidence>
<sequence length="262" mass="29276">MNSPSANDEVTIAFTVAVSLPILSLSSSTVLKVFVRPRIVRSSRPGQPITLLVNDSAFEASEPGGWQKAVAFGSLGQGLESKNDRNRVISFGILRPHYPEPYYDLTSLHGRGRFLTLPGSGEDVVITHEITMKRLFERSRLRPEDIQPGEEFQIQVSRGGREIGWWCWGDLDGDLKGKNLHPWVQGYEGPNTWYHRPSQEEIERENHVTGGDPENLLVEDHTHWVDIKIVQGDPEKPRVEGETNAVDVKGVGGFQSPALHPR</sequence>
<gene>
    <name evidence="3" type="ORF">BO78DRAFT_399962</name>
</gene>
<reference evidence="3 4" key="1">
    <citation type="submission" date="2018-02" db="EMBL/GenBank/DDBJ databases">
        <title>The genomes of Aspergillus section Nigri reveals drivers in fungal speciation.</title>
        <authorList>
            <consortium name="DOE Joint Genome Institute"/>
            <person name="Vesth T.C."/>
            <person name="Nybo J."/>
            <person name="Theobald S."/>
            <person name="Brandl J."/>
            <person name="Frisvad J.C."/>
            <person name="Nielsen K.F."/>
            <person name="Lyhne E.K."/>
            <person name="Kogle M.E."/>
            <person name="Kuo A."/>
            <person name="Riley R."/>
            <person name="Clum A."/>
            <person name="Nolan M."/>
            <person name="Lipzen A."/>
            <person name="Salamov A."/>
            <person name="Henrissat B."/>
            <person name="Wiebenga A."/>
            <person name="De vries R.P."/>
            <person name="Grigoriev I.V."/>
            <person name="Mortensen U.H."/>
            <person name="Andersen M.R."/>
            <person name="Baker S.E."/>
        </authorList>
    </citation>
    <scope>NUCLEOTIDE SEQUENCE [LARGE SCALE GENOMIC DNA]</scope>
    <source>
        <strain evidence="3 4">CBS 121057</strain>
    </source>
</reference>
<protein>
    <submittedName>
        <fullName evidence="3">Uncharacterized protein</fullName>
    </submittedName>
</protein>
<dbReference type="AlphaFoldDB" id="A0A319FAW9"/>
<organism evidence="3 4">
    <name type="scientific">Aspergillus sclerotiicarbonarius (strain CBS 121057 / IBT 28362)</name>
    <dbReference type="NCBI Taxonomy" id="1448318"/>
    <lineage>
        <taxon>Eukaryota</taxon>
        <taxon>Fungi</taxon>
        <taxon>Dikarya</taxon>
        <taxon>Ascomycota</taxon>
        <taxon>Pezizomycotina</taxon>
        <taxon>Eurotiomycetes</taxon>
        <taxon>Eurotiomycetidae</taxon>
        <taxon>Eurotiales</taxon>
        <taxon>Aspergillaceae</taxon>
        <taxon>Aspergillus</taxon>
        <taxon>Aspergillus subgen. Circumdati</taxon>
    </lineage>
</organism>
<evidence type="ECO:0000256" key="2">
    <source>
        <dbReference type="SAM" id="Phobius"/>
    </source>
</evidence>